<evidence type="ECO:0000313" key="2">
    <source>
        <dbReference type="Proteomes" id="UP000683925"/>
    </source>
</evidence>
<protein>
    <submittedName>
        <fullName evidence="1">Uncharacterized protein</fullName>
    </submittedName>
</protein>
<dbReference type="EMBL" id="CAJJDP010000051">
    <property type="protein sequence ID" value="CAD8168208.1"/>
    <property type="molecule type" value="Genomic_DNA"/>
</dbReference>
<comment type="caution">
    <text evidence="1">The sequence shown here is derived from an EMBL/GenBank/DDBJ whole genome shotgun (WGS) entry which is preliminary data.</text>
</comment>
<dbReference type="AlphaFoldDB" id="A0A8S1USC2"/>
<dbReference type="Proteomes" id="UP000683925">
    <property type="component" value="Unassembled WGS sequence"/>
</dbReference>
<keyword evidence="2" id="KW-1185">Reference proteome</keyword>
<name>A0A8S1USC2_PAROT</name>
<evidence type="ECO:0000313" key="1">
    <source>
        <dbReference type="EMBL" id="CAD8168208.1"/>
    </source>
</evidence>
<gene>
    <name evidence="1" type="ORF">POCTA_138.1.T0510171</name>
</gene>
<sequence length="86" mass="10031">MKYSTAFYKIEQGTHINNNQMAEFAQTVQSKPIYTGIKQKVIPQKEGKQTIKLTLQIEDFQSGEVETLGRFKDQVYKNYKKKVKLI</sequence>
<accession>A0A8S1USC2</accession>
<reference evidence="1" key="1">
    <citation type="submission" date="2021-01" db="EMBL/GenBank/DDBJ databases">
        <authorList>
            <consortium name="Genoscope - CEA"/>
            <person name="William W."/>
        </authorList>
    </citation>
    <scope>NUCLEOTIDE SEQUENCE</scope>
</reference>
<proteinExistence type="predicted"/>
<organism evidence="1 2">
    <name type="scientific">Paramecium octaurelia</name>
    <dbReference type="NCBI Taxonomy" id="43137"/>
    <lineage>
        <taxon>Eukaryota</taxon>
        <taxon>Sar</taxon>
        <taxon>Alveolata</taxon>
        <taxon>Ciliophora</taxon>
        <taxon>Intramacronucleata</taxon>
        <taxon>Oligohymenophorea</taxon>
        <taxon>Peniculida</taxon>
        <taxon>Parameciidae</taxon>
        <taxon>Paramecium</taxon>
    </lineage>
</organism>